<dbReference type="Proteomes" id="UP001500392">
    <property type="component" value="Unassembled WGS sequence"/>
</dbReference>
<dbReference type="InterPro" id="IPR051685">
    <property type="entry name" value="Ycf3/AcsC/BcsC/TPR_MFPF"/>
</dbReference>
<sequence>MIRLIKISAVLLVLATVVACSSGPQPMHVVKSSHKSSPAEFEKALALMKSGDIQGATQAFLKLSESYPRSTGPLTNLGIIAARQEQYEPAAKYFLAALQRDSKNVTALNWMGFVTSKNGSFTGALDWYNKALAARNDYAPTHLNIGILYETVLKQSSQALEHYRRYQELTGGDNMLVSAWIHNLESGTDYVAVNTSKVN</sequence>
<dbReference type="InterPro" id="IPR019734">
    <property type="entry name" value="TPR_rpt"/>
</dbReference>
<dbReference type="PANTHER" id="PTHR44943">
    <property type="entry name" value="CELLULOSE SYNTHASE OPERON PROTEIN C"/>
    <property type="match status" value="1"/>
</dbReference>
<keyword evidence="2 3" id="KW-0802">TPR repeat</keyword>
<keyword evidence="4" id="KW-0732">Signal</keyword>
<evidence type="ECO:0000256" key="2">
    <source>
        <dbReference type="ARBA" id="ARBA00022803"/>
    </source>
</evidence>
<dbReference type="InterPro" id="IPR011990">
    <property type="entry name" value="TPR-like_helical_dom_sf"/>
</dbReference>
<feature type="repeat" description="TPR" evidence="3">
    <location>
        <begin position="71"/>
        <end position="104"/>
    </location>
</feature>
<reference evidence="6" key="1">
    <citation type="journal article" date="2019" name="Int. J. Syst. Evol. Microbiol.">
        <title>The Global Catalogue of Microorganisms (GCM) 10K type strain sequencing project: providing services to taxonomists for standard genome sequencing and annotation.</title>
        <authorList>
            <consortium name="The Broad Institute Genomics Platform"/>
            <consortium name="The Broad Institute Genome Sequencing Center for Infectious Disease"/>
            <person name="Wu L."/>
            <person name="Ma J."/>
        </authorList>
    </citation>
    <scope>NUCLEOTIDE SEQUENCE [LARGE SCALE GENOMIC DNA]</scope>
    <source>
        <strain evidence="6">JCM 17304</strain>
    </source>
</reference>
<organism evidence="5 6">
    <name type="scientific">Zhongshania borealis</name>
    <dbReference type="NCBI Taxonomy" id="889488"/>
    <lineage>
        <taxon>Bacteria</taxon>
        <taxon>Pseudomonadati</taxon>
        <taxon>Pseudomonadota</taxon>
        <taxon>Gammaproteobacteria</taxon>
        <taxon>Cellvibrionales</taxon>
        <taxon>Spongiibacteraceae</taxon>
        <taxon>Zhongshania</taxon>
    </lineage>
</organism>
<feature type="chain" id="PRO_5047043790" description="Tetratricopeptide repeat protein" evidence="4">
    <location>
        <begin position="20"/>
        <end position="199"/>
    </location>
</feature>
<dbReference type="SMART" id="SM00028">
    <property type="entry name" value="TPR"/>
    <property type="match status" value="4"/>
</dbReference>
<protein>
    <recommendedName>
        <fullName evidence="7">Tetratricopeptide repeat protein</fullName>
    </recommendedName>
</protein>
<dbReference type="RefSeq" id="WP_344939038.1">
    <property type="nucleotide sequence ID" value="NZ_BAABDM010000014.1"/>
</dbReference>
<evidence type="ECO:0008006" key="7">
    <source>
        <dbReference type="Google" id="ProtNLM"/>
    </source>
</evidence>
<evidence type="ECO:0000256" key="1">
    <source>
        <dbReference type="ARBA" id="ARBA00022737"/>
    </source>
</evidence>
<accession>A0ABP7X7N6</accession>
<gene>
    <name evidence="5" type="ORF">GCM10022414_37330</name>
</gene>
<dbReference type="PROSITE" id="PS50005">
    <property type="entry name" value="TPR"/>
    <property type="match status" value="1"/>
</dbReference>
<dbReference type="EMBL" id="BAABDM010000014">
    <property type="protein sequence ID" value="GAA4106695.1"/>
    <property type="molecule type" value="Genomic_DNA"/>
</dbReference>
<feature type="signal peptide" evidence="4">
    <location>
        <begin position="1"/>
        <end position="19"/>
    </location>
</feature>
<name>A0ABP7X7N6_9GAMM</name>
<evidence type="ECO:0000313" key="6">
    <source>
        <dbReference type="Proteomes" id="UP001500392"/>
    </source>
</evidence>
<proteinExistence type="predicted"/>
<keyword evidence="1" id="KW-0677">Repeat</keyword>
<dbReference type="PANTHER" id="PTHR44943:SF8">
    <property type="entry name" value="TPR REPEAT-CONTAINING PROTEIN MJ0263"/>
    <property type="match status" value="1"/>
</dbReference>
<evidence type="ECO:0000313" key="5">
    <source>
        <dbReference type="EMBL" id="GAA4106695.1"/>
    </source>
</evidence>
<dbReference type="PROSITE" id="PS51257">
    <property type="entry name" value="PROKAR_LIPOPROTEIN"/>
    <property type="match status" value="1"/>
</dbReference>
<keyword evidence="6" id="KW-1185">Reference proteome</keyword>
<comment type="caution">
    <text evidence="5">The sequence shown here is derived from an EMBL/GenBank/DDBJ whole genome shotgun (WGS) entry which is preliminary data.</text>
</comment>
<evidence type="ECO:0000256" key="4">
    <source>
        <dbReference type="SAM" id="SignalP"/>
    </source>
</evidence>
<evidence type="ECO:0000256" key="3">
    <source>
        <dbReference type="PROSITE-ProRule" id="PRU00339"/>
    </source>
</evidence>
<dbReference type="Gene3D" id="1.25.40.10">
    <property type="entry name" value="Tetratricopeptide repeat domain"/>
    <property type="match status" value="1"/>
</dbReference>
<dbReference type="Pfam" id="PF13432">
    <property type="entry name" value="TPR_16"/>
    <property type="match status" value="1"/>
</dbReference>
<dbReference type="SUPFAM" id="SSF48452">
    <property type="entry name" value="TPR-like"/>
    <property type="match status" value="1"/>
</dbReference>